<dbReference type="EMBL" id="OB660234">
    <property type="protein sequence ID" value="CAD7223649.1"/>
    <property type="molecule type" value="Genomic_DNA"/>
</dbReference>
<sequence>MNFETERLNLDPGVYGIQCHRAAGTGCRYDLSSALWHSLWKVKEAAKNSALQKLSVKLVPEVVLVFYRRLDGSVSALLVDASSCSTVVAIAAESGKMKNGFYRRLSAYTPISSRRAASSTRSTGSKKSLGPSLPLGLPSFTSSSMGVLLFHTN</sequence>
<evidence type="ECO:0000313" key="1">
    <source>
        <dbReference type="EMBL" id="CAD7223649.1"/>
    </source>
</evidence>
<reference evidence="1" key="1">
    <citation type="submission" date="2020-11" db="EMBL/GenBank/DDBJ databases">
        <authorList>
            <person name="Tran Van P."/>
        </authorList>
    </citation>
    <scope>NUCLEOTIDE SEQUENCE</scope>
</reference>
<name>A0A7R8W3F4_9CRUS</name>
<dbReference type="AlphaFoldDB" id="A0A7R8W3F4"/>
<protein>
    <submittedName>
        <fullName evidence="1">Uncharacterized protein</fullName>
    </submittedName>
</protein>
<proteinExistence type="predicted"/>
<gene>
    <name evidence="1" type="ORF">CTOB1V02_LOCUS1629</name>
</gene>
<accession>A0A7R8W3F4</accession>
<organism evidence="1">
    <name type="scientific">Cyprideis torosa</name>
    <dbReference type="NCBI Taxonomy" id="163714"/>
    <lineage>
        <taxon>Eukaryota</taxon>
        <taxon>Metazoa</taxon>
        <taxon>Ecdysozoa</taxon>
        <taxon>Arthropoda</taxon>
        <taxon>Crustacea</taxon>
        <taxon>Oligostraca</taxon>
        <taxon>Ostracoda</taxon>
        <taxon>Podocopa</taxon>
        <taxon>Podocopida</taxon>
        <taxon>Cytherocopina</taxon>
        <taxon>Cytheroidea</taxon>
        <taxon>Cytherideidae</taxon>
        <taxon>Cyprideis</taxon>
    </lineage>
</organism>